<comment type="subcellular location">
    <subcellularLocation>
        <location evidence="1 6">Nucleus</location>
    </subcellularLocation>
</comment>
<evidence type="ECO:0000256" key="1">
    <source>
        <dbReference type="ARBA" id="ARBA00004123"/>
    </source>
</evidence>
<organism evidence="7 8">
    <name type="scientific">Eruca vesicaria subsp. sativa</name>
    <name type="common">Garden rocket</name>
    <name type="synonym">Eruca sativa</name>
    <dbReference type="NCBI Taxonomy" id="29727"/>
    <lineage>
        <taxon>Eukaryota</taxon>
        <taxon>Viridiplantae</taxon>
        <taxon>Streptophyta</taxon>
        <taxon>Embryophyta</taxon>
        <taxon>Tracheophyta</taxon>
        <taxon>Spermatophyta</taxon>
        <taxon>Magnoliopsida</taxon>
        <taxon>eudicotyledons</taxon>
        <taxon>Gunneridae</taxon>
        <taxon>Pentapetalae</taxon>
        <taxon>rosids</taxon>
        <taxon>malvids</taxon>
        <taxon>Brassicales</taxon>
        <taxon>Brassicaceae</taxon>
        <taxon>Brassiceae</taxon>
        <taxon>Eruca</taxon>
    </lineage>
</organism>
<keyword evidence="8" id="KW-1185">Reference proteome</keyword>
<sequence>MQLPPEMAQEPVYVNAKQYQAIMRRNQARAKAELRSLSNPESPLRHLILINLKLGMMSIIHISPERCRAQLIREGKKQTVPSQAHLAIK</sequence>
<evidence type="ECO:0000256" key="2">
    <source>
        <dbReference type="ARBA" id="ARBA00023015"/>
    </source>
</evidence>
<comment type="caution">
    <text evidence="7">The sequence shown here is derived from an EMBL/GenBank/DDBJ whole genome shotgun (WGS) entry which is preliminary data.</text>
</comment>
<keyword evidence="4 6" id="KW-0804">Transcription</keyword>
<dbReference type="Gene3D" id="6.10.250.2430">
    <property type="match status" value="1"/>
</dbReference>
<evidence type="ECO:0000256" key="5">
    <source>
        <dbReference type="ARBA" id="ARBA00023242"/>
    </source>
</evidence>
<proteinExistence type="inferred from homology"/>
<evidence type="ECO:0000256" key="4">
    <source>
        <dbReference type="ARBA" id="ARBA00023163"/>
    </source>
</evidence>
<evidence type="ECO:0000313" key="7">
    <source>
        <dbReference type="EMBL" id="CAH8383140.1"/>
    </source>
</evidence>
<protein>
    <recommendedName>
        <fullName evidence="6">Nuclear transcription factor Y subunit</fullName>
    </recommendedName>
</protein>
<gene>
    <name evidence="7" type="ORF">ERUC_LOCUS35623</name>
</gene>
<dbReference type="EMBL" id="CAKOAT010575154">
    <property type="protein sequence ID" value="CAH8383140.1"/>
    <property type="molecule type" value="Genomic_DNA"/>
</dbReference>
<evidence type="ECO:0000313" key="8">
    <source>
        <dbReference type="Proteomes" id="UP001642260"/>
    </source>
</evidence>
<evidence type="ECO:0000256" key="3">
    <source>
        <dbReference type="ARBA" id="ARBA00023125"/>
    </source>
</evidence>
<keyword evidence="5 6" id="KW-0539">Nucleus</keyword>
<dbReference type="InterPro" id="IPR001289">
    <property type="entry name" value="NFYA"/>
</dbReference>
<dbReference type="PANTHER" id="PTHR12632">
    <property type="entry name" value="TRANSCRIPTION FACTOR NF-Y ALPHA-RELATED"/>
    <property type="match status" value="1"/>
</dbReference>
<dbReference type="SMART" id="SM00521">
    <property type="entry name" value="CBF"/>
    <property type="match status" value="1"/>
</dbReference>
<accession>A0ABC8LHK0</accession>
<dbReference type="AlphaFoldDB" id="A0ABC8LHK0"/>
<keyword evidence="2 6" id="KW-0805">Transcription regulation</keyword>
<evidence type="ECO:0000256" key="6">
    <source>
        <dbReference type="RuleBase" id="RU367155"/>
    </source>
</evidence>
<dbReference type="GO" id="GO:0003700">
    <property type="term" value="F:DNA-binding transcription factor activity"/>
    <property type="evidence" value="ECO:0007669"/>
    <property type="project" value="UniProtKB-UniRule"/>
</dbReference>
<dbReference type="GO" id="GO:0003677">
    <property type="term" value="F:DNA binding"/>
    <property type="evidence" value="ECO:0007669"/>
    <property type="project" value="UniProtKB-KW"/>
</dbReference>
<dbReference type="GO" id="GO:0005634">
    <property type="term" value="C:nucleus"/>
    <property type="evidence" value="ECO:0007669"/>
    <property type="project" value="UniProtKB-SubCell"/>
</dbReference>
<comment type="subunit">
    <text evidence="6">Heterotrimer.</text>
</comment>
<comment type="function">
    <text evidence="6">Component of the sequence-specific heterotrimeric transcription factor (NF-Y) which specifically recognizes a 5'-CCAAT-3' box motif found in the promoters of its target genes.</text>
</comment>
<dbReference type="Proteomes" id="UP001642260">
    <property type="component" value="Unassembled WGS sequence"/>
</dbReference>
<name>A0ABC8LHK0_ERUVS</name>
<comment type="similarity">
    <text evidence="6">Belongs to the NFYA/HAP2 subunit family.</text>
</comment>
<keyword evidence="3 6" id="KW-0238">DNA-binding</keyword>
<dbReference type="PROSITE" id="PS51152">
    <property type="entry name" value="NFYA_HAP2_2"/>
    <property type="match status" value="1"/>
</dbReference>
<reference evidence="7 8" key="1">
    <citation type="submission" date="2022-03" db="EMBL/GenBank/DDBJ databases">
        <authorList>
            <person name="Macdonald S."/>
            <person name="Ahmed S."/>
            <person name="Newling K."/>
        </authorList>
    </citation>
    <scope>NUCLEOTIDE SEQUENCE [LARGE SCALE GENOMIC DNA]</scope>
</reference>
<dbReference type="Pfam" id="PF02045">
    <property type="entry name" value="CBFB_NFYA"/>
    <property type="match status" value="1"/>
</dbReference>